<organism evidence="9 10">
    <name type="scientific">Helicobacter winghamensis</name>
    <dbReference type="NCBI Taxonomy" id="157268"/>
    <lineage>
        <taxon>Bacteria</taxon>
        <taxon>Pseudomonadati</taxon>
        <taxon>Campylobacterota</taxon>
        <taxon>Epsilonproteobacteria</taxon>
        <taxon>Campylobacterales</taxon>
        <taxon>Helicobacteraceae</taxon>
        <taxon>Helicobacter</taxon>
    </lineage>
</organism>
<feature type="coiled-coil region" evidence="6">
    <location>
        <begin position="181"/>
        <end position="228"/>
    </location>
</feature>
<proteinExistence type="predicted"/>
<dbReference type="STRING" id="556267.HWAG_00126"/>
<name>A0A2N3PIZ9_9HELI</name>
<feature type="transmembrane region" description="Helical" evidence="7">
    <location>
        <begin position="353"/>
        <end position="371"/>
    </location>
</feature>
<evidence type="ECO:0000256" key="6">
    <source>
        <dbReference type="SAM" id="Coils"/>
    </source>
</evidence>
<feature type="transmembrane region" description="Helical" evidence="7">
    <location>
        <begin position="778"/>
        <end position="807"/>
    </location>
</feature>
<feature type="transmembrane region" description="Helical" evidence="7">
    <location>
        <begin position="707"/>
        <end position="728"/>
    </location>
</feature>
<feature type="transmembrane region" description="Helical" evidence="7">
    <location>
        <begin position="754"/>
        <end position="772"/>
    </location>
</feature>
<gene>
    <name evidence="9" type="ORF">BCM31_02685</name>
</gene>
<dbReference type="Proteomes" id="UP000233350">
    <property type="component" value="Unassembled WGS sequence"/>
</dbReference>
<sequence>MGSAFSKLFARFYKKILHAPKRFLFVCVALFFIFGFFALKLPIDASSDSLILENDKDFKTYESILKNYSAKDFLILAFSPKSGDIFSPSSLETLKKLNADLNAIPQVQNVLSILNAPLLKSIPNLDLQETLKLSPTLLSEKIDLNLAKKEILNHPFFLQNLIAKDAKTAGIVITLKDSPHLENLKNLKNTATSEFEKKEIQTLITLEKKRLQAQNDSTIQALKALQKKYEGLEIGGIPLIASDMIAYVKSDLITYGTTLSVILAFMLWIFFRNWQFVALTLGICFFTLVLSSGIFAALGYQITVVSSNYVSLLLIINVSLVVHLIVAYLEFYEKFPNATQKSLLYATLISKQAPSFFAVLTTMIGFLSLVYSNILPIIHLGIVMSLGVSVALIFTFILFASVLALIPKPKKIAKLSTIQESLLHLCANLAIKKSKTIYTISLLCIAFSLYGIQNLKVENSFVNYFKDSSAIKQGLLKIDQELGGTVPLEILVTFINTDKKDSTNSFESEFEAEFTALESQDAYWFDSQKLRIAKSVHSYLQTNPYIGSILSLHSLSMLLDNLGIGADDFTIAFLYKNVSPDLKAQLFTPYANIQENQLRFSLRTFDSNPNLERNAFITQIKADLQELLKNENVKLEVNGAMVLYNNLLQNLIASQVDTLSFVIGMIFLVFILIFRSFKLAIIALLTNLIPLGTIFGILGISGIPLDLMGVTIAAIALGIGVDDVIHYIHRFMAEFKIHPLEQALLNSHSSIGNAMYYTTLIIVVGFCMMMTSNFIPTIYFGFLTTLVMLLMLASALILLPALLYSFYKKA</sequence>
<feature type="transmembrane region" description="Helical" evidence="7">
    <location>
        <begin position="278"/>
        <end position="303"/>
    </location>
</feature>
<feature type="transmembrane region" description="Helical" evidence="7">
    <location>
        <begin position="658"/>
        <end position="674"/>
    </location>
</feature>
<dbReference type="InterPro" id="IPR050545">
    <property type="entry name" value="Mycobact_MmpL"/>
</dbReference>
<evidence type="ECO:0000256" key="7">
    <source>
        <dbReference type="SAM" id="Phobius"/>
    </source>
</evidence>
<keyword evidence="2" id="KW-1003">Cell membrane</keyword>
<dbReference type="PRINTS" id="PR00702">
    <property type="entry name" value="ACRIFLAVINRP"/>
</dbReference>
<feature type="transmembrane region" description="Helical" evidence="7">
    <location>
        <begin position="309"/>
        <end position="332"/>
    </location>
</feature>
<dbReference type="GO" id="GO:0022857">
    <property type="term" value="F:transmembrane transporter activity"/>
    <property type="evidence" value="ECO:0007669"/>
    <property type="project" value="InterPro"/>
</dbReference>
<dbReference type="GO" id="GO:0005886">
    <property type="term" value="C:plasma membrane"/>
    <property type="evidence" value="ECO:0007669"/>
    <property type="project" value="UniProtKB-SubCell"/>
</dbReference>
<dbReference type="InterPro" id="IPR001036">
    <property type="entry name" value="Acrflvin-R"/>
</dbReference>
<evidence type="ECO:0000256" key="4">
    <source>
        <dbReference type="ARBA" id="ARBA00022989"/>
    </source>
</evidence>
<evidence type="ECO:0000256" key="1">
    <source>
        <dbReference type="ARBA" id="ARBA00004651"/>
    </source>
</evidence>
<keyword evidence="10" id="KW-1185">Reference proteome</keyword>
<accession>A0A2N3PIZ9</accession>
<dbReference type="PROSITE" id="PS50156">
    <property type="entry name" value="SSD"/>
    <property type="match status" value="1"/>
</dbReference>
<dbReference type="EMBL" id="MBPK01000040">
    <property type="protein sequence ID" value="PKT80898.1"/>
    <property type="molecule type" value="Genomic_DNA"/>
</dbReference>
<keyword evidence="5 7" id="KW-0472">Membrane</keyword>
<keyword evidence="4 7" id="KW-1133">Transmembrane helix</keyword>
<dbReference type="Gene3D" id="1.20.1640.10">
    <property type="entry name" value="Multidrug efflux transporter AcrB transmembrane domain"/>
    <property type="match status" value="2"/>
</dbReference>
<dbReference type="RefSeq" id="WP_040498358.1">
    <property type="nucleotide sequence ID" value="NZ_MBPL01000033.1"/>
</dbReference>
<feature type="domain" description="SSD" evidence="8">
    <location>
        <begin position="679"/>
        <end position="805"/>
    </location>
</feature>
<feature type="transmembrane region" description="Helical" evidence="7">
    <location>
        <begin position="681"/>
        <end position="701"/>
    </location>
</feature>
<keyword evidence="3 7" id="KW-0812">Transmembrane</keyword>
<evidence type="ECO:0000313" key="10">
    <source>
        <dbReference type="Proteomes" id="UP000233350"/>
    </source>
</evidence>
<evidence type="ECO:0000256" key="3">
    <source>
        <dbReference type="ARBA" id="ARBA00022692"/>
    </source>
</evidence>
<dbReference type="Pfam" id="PF03176">
    <property type="entry name" value="MMPL"/>
    <property type="match status" value="2"/>
</dbReference>
<evidence type="ECO:0000256" key="5">
    <source>
        <dbReference type="ARBA" id="ARBA00023136"/>
    </source>
</evidence>
<dbReference type="AlphaFoldDB" id="A0A2N3PIZ9"/>
<comment type="subcellular location">
    <subcellularLocation>
        <location evidence="1">Cell membrane</location>
        <topology evidence="1">Multi-pass membrane protein</topology>
    </subcellularLocation>
</comment>
<evidence type="ECO:0000313" key="9">
    <source>
        <dbReference type="EMBL" id="PKT80898.1"/>
    </source>
</evidence>
<dbReference type="InterPro" id="IPR004869">
    <property type="entry name" value="MMPL_dom"/>
</dbReference>
<dbReference type="SUPFAM" id="SSF82866">
    <property type="entry name" value="Multidrug efflux transporter AcrB transmembrane domain"/>
    <property type="match status" value="2"/>
</dbReference>
<protein>
    <recommendedName>
        <fullName evidence="8">SSD domain-containing protein</fullName>
    </recommendedName>
</protein>
<feature type="transmembrane region" description="Helical" evidence="7">
    <location>
        <begin position="252"/>
        <end position="271"/>
    </location>
</feature>
<dbReference type="PANTHER" id="PTHR33406">
    <property type="entry name" value="MEMBRANE PROTEIN MJ1562-RELATED"/>
    <property type="match status" value="1"/>
</dbReference>
<evidence type="ECO:0000256" key="2">
    <source>
        <dbReference type="ARBA" id="ARBA00022475"/>
    </source>
</evidence>
<reference evidence="9 10" key="1">
    <citation type="submission" date="2016-07" db="EMBL/GenBank/DDBJ databases">
        <title>Detection of Helicobacter winghamensis from caecal content of red fox (Vulpes vulpes).</title>
        <authorList>
            <person name="Zanoni R.G."/>
            <person name="Florio D."/>
            <person name="Caffara M."/>
            <person name="Renzi M."/>
            <person name="Parisi A."/>
            <person name="Pasquali F."/>
            <person name="Manfreda G."/>
        </authorList>
    </citation>
    <scope>NUCLEOTIDE SEQUENCE [LARGE SCALE GENOMIC DNA]</scope>
    <source>
        <strain evidence="9 10">295_13</strain>
    </source>
</reference>
<evidence type="ECO:0000259" key="8">
    <source>
        <dbReference type="PROSITE" id="PS50156"/>
    </source>
</evidence>
<keyword evidence="6" id="KW-0175">Coiled coil</keyword>
<comment type="caution">
    <text evidence="9">The sequence shown here is derived from an EMBL/GenBank/DDBJ whole genome shotgun (WGS) entry which is preliminary data.</text>
</comment>
<feature type="transmembrane region" description="Helical" evidence="7">
    <location>
        <begin position="377"/>
        <end position="406"/>
    </location>
</feature>
<dbReference type="InterPro" id="IPR000731">
    <property type="entry name" value="SSD"/>
</dbReference>
<dbReference type="PANTHER" id="PTHR33406:SF12">
    <property type="entry name" value="BLR2997 PROTEIN"/>
    <property type="match status" value="1"/>
</dbReference>